<dbReference type="InterPro" id="IPR008685">
    <property type="entry name" value="Centromere_Mis12"/>
</dbReference>
<dbReference type="GO" id="GO:0000070">
    <property type="term" value="P:mitotic sister chromatid segregation"/>
    <property type="evidence" value="ECO:0007669"/>
    <property type="project" value="TreeGrafter"/>
</dbReference>
<proteinExistence type="inferred from homology"/>
<dbReference type="GO" id="GO:0051301">
    <property type="term" value="P:cell division"/>
    <property type="evidence" value="ECO:0007669"/>
    <property type="project" value="UniProtKB-KW"/>
</dbReference>
<evidence type="ECO:0000256" key="3">
    <source>
        <dbReference type="ARBA" id="ARBA00022454"/>
    </source>
</evidence>
<evidence type="ECO:0000256" key="9">
    <source>
        <dbReference type="ARBA" id="ARBA00023328"/>
    </source>
</evidence>
<dbReference type="STRING" id="133381.A0A2T9ZJB9"/>
<keyword evidence="11" id="KW-1185">Reference proteome</keyword>
<sequence length="255" mass="29289">MDQQNEQSLTELARDLGSSAVIGKMYEKFSNKKRFPVQYPPTQRTYEIIVEVFGVIPLEFIDDVINAANESIYRAINRVETLLEYSIDKNFDIFELYALRNIFNIPSGLEEYIKLPYNTASGCIVSKKEQEKLFEELKQNSKKLVQKRLIGKKIKANLEALERQLAELEPIEASLKIIFKPSESNTSKGIVPLLPEQIEAKAQVLEPQAQKLALESQELYEEITDPLFLQTLNKPTNLDSFLNYHINLLEDKYGP</sequence>
<accession>A0A2T9ZJB9</accession>
<evidence type="ECO:0000256" key="2">
    <source>
        <dbReference type="ARBA" id="ARBA00008643"/>
    </source>
</evidence>
<keyword evidence="9" id="KW-0137">Centromere</keyword>
<dbReference type="GO" id="GO:0005634">
    <property type="term" value="C:nucleus"/>
    <property type="evidence" value="ECO:0007669"/>
    <property type="project" value="InterPro"/>
</dbReference>
<evidence type="ECO:0000256" key="8">
    <source>
        <dbReference type="ARBA" id="ARBA00023306"/>
    </source>
</evidence>
<dbReference type="Pfam" id="PF05859">
    <property type="entry name" value="Mis12"/>
    <property type="match status" value="1"/>
</dbReference>
<protein>
    <submittedName>
        <fullName evidence="10">Uncharacterized protein</fullName>
    </submittedName>
</protein>
<comment type="caution">
    <text evidence="10">The sequence shown here is derived from an EMBL/GenBank/DDBJ whole genome shotgun (WGS) entry which is preliminary data.</text>
</comment>
<organism evidence="10 11">
    <name type="scientific">Smittium megazygosporum</name>
    <dbReference type="NCBI Taxonomy" id="133381"/>
    <lineage>
        <taxon>Eukaryota</taxon>
        <taxon>Fungi</taxon>
        <taxon>Fungi incertae sedis</taxon>
        <taxon>Zoopagomycota</taxon>
        <taxon>Kickxellomycotina</taxon>
        <taxon>Harpellomycetes</taxon>
        <taxon>Harpellales</taxon>
        <taxon>Legeriomycetaceae</taxon>
        <taxon>Smittium</taxon>
    </lineage>
</organism>
<comment type="subcellular location">
    <subcellularLocation>
        <location evidence="1">Chromosome</location>
        <location evidence="1">Centromere</location>
        <location evidence="1">Kinetochore</location>
    </subcellularLocation>
</comment>
<dbReference type="Proteomes" id="UP000245609">
    <property type="component" value="Unassembled WGS sequence"/>
</dbReference>
<keyword evidence="6" id="KW-0995">Kinetochore</keyword>
<evidence type="ECO:0000313" key="10">
    <source>
        <dbReference type="EMBL" id="PVV04689.1"/>
    </source>
</evidence>
<dbReference type="EMBL" id="MBFS01000093">
    <property type="protein sequence ID" value="PVV04689.1"/>
    <property type="molecule type" value="Genomic_DNA"/>
</dbReference>
<comment type="similarity">
    <text evidence="2">Belongs to the mis12 family.</text>
</comment>
<evidence type="ECO:0000256" key="4">
    <source>
        <dbReference type="ARBA" id="ARBA00022618"/>
    </source>
</evidence>
<dbReference type="PANTHER" id="PTHR14527">
    <property type="entry name" value="PROTEIN MIS12 HOMOLOG"/>
    <property type="match status" value="1"/>
</dbReference>
<keyword evidence="5" id="KW-0498">Mitosis</keyword>
<dbReference type="OrthoDB" id="1884855at2759"/>
<keyword evidence="7" id="KW-0175">Coiled coil</keyword>
<keyword evidence="4" id="KW-0132">Cell division</keyword>
<evidence type="ECO:0000256" key="1">
    <source>
        <dbReference type="ARBA" id="ARBA00004629"/>
    </source>
</evidence>
<dbReference type="AlphaFoldDB" id="A0A2T9ZJB9"/>
<evidence type="ECO:0000256" key="5">
    <source>
        <dbReference type="ARBA" id="ARBA00022776"/>
    </source>
</evidence>
<evidence type="ECO:0000256" key="7">
    <source>
        <dbReference type="ARBA" id="ARBA00023054"/>
    </source>
</evidence>
<dbReference type="PANTHER" id="PTHR14527:SF2">
    <property type="entry name" value="PROTEIN MIS12 HOMOLOG"/>
    <property type="match status" value="1"/>
</dbReference>
<evidence type="ECO:0000256" key="6">
    <source>
        <dbReference type="ARBA" id="ARBA00022838"/>
    </source>
</evidence>
<evidence type="ECO:0000313" key="11">
    <source>
        <dbReference type="Proteomes" id="UP000245609"/>
    </source>
</evidence>
<keyword evidence="8" id="KW-0131">Cell cycle</keyword>
<dbReference type="GO" id="GO:0000444">
    <property type="term" value="C:MIS12/MIND type complex"/>
    <property type="evidence" value="ECO:0007669"/>
    <property type="project" value="TreeGrafter"/>
</dbReference>
<name>A0A2T9ZJB9_9FUNG</name>
<keyword evidence="3" id="KW-0158">Chromosome</keyword>
<reference evidence="10 11" key="1">
    <citation type="journal article" date="2018" name="MBio">
        <title>Comparative Genomics Reveals the Core Gene Toolbox for the Fungus-Insect Symbiosis.</title>
        <authorList>
            <person name="Wang Y."/>
            <person name="Stata M."/>
            <person name="Wang W."/>
            <person name="Stajich J.E."/>
            <person name="White M.M."/>
            <person name="Moncalvo J.M."/>
        </authorList>
    </citation>
    <scope>NUCLEOTIDE SEQUENCE [LARGE SCALE GENOMIC DNA]</scope>
    <source>
        <strain evidence="10 11">SC-DP-2</strain>
    </source>
</reference>
<dbReference type="GO" id="GO:0051382">
    <property type="term" value="P:kinetochore assembly"/>
    <property type="evidence" value="ECO:0007669"/>
    <property type="project" value="TreeGrafter"/>
</dbReference>
<gene>
    <name evidence="10" type="ORF">BB560_000800</name>
</gene>